<dbReference type="RefSeq" id="XP_062685301.1">
    <property type="nucleotide sequence ID" value="XM_062820952.1"/>
</dbReference>
<gene>
    <name evidence="2" type="ORF">B0H65DRAFT_142535</name>
</gene>
<reference evidence="2" key="1">
    <citation type="journal article" date="2023" name="Mol. Phylogenet. Evol.">
        <title>Genome-scale phylogeny and comparative genomics of the fungal order Sordariales.</title>
        <authorList>
            <person name="Hensen N."/>
            <person name="Bonometti L."/>
            <person name="Westerberg I."/>
            <person name="Brannstrom I.O."/>
            <person name="Guillou S."/>
            <person name="Cros-Aarteil S."/>
            <person name="Calhoun S."/>
            <person name="Haridas S."/>
            <person name="Kuo A."/>
            <person name="Mondo S."/>
            <person name="Pangilinan J."/>
            <person name="Riley R."/>
            <person name="LaButti K."/>
            <person name="Andreopoulos B."/>
            <person name="Lipzen A."/>
            <person name="Chen C."/>
            <person name="Yan M."/>
            <person name="Daum C."/>
            <person name="Ng V."/>
            <person name="Clum A."/>
            <person name="Steindorff A."/>
            <person name="Ohm R.A."/>
            <person name="Martin F."/>
            <person name="Silar P."/>
            <person name="Natvig D.O."/>
            <person name="Lalanne C."/>
            <person name="Gautier V."/>
            <person name="Ament-Velasquez S.L."/>
            <person name="Kruys A."/>
            <person name="Hutchinson M.I."/>
            <person name="Powell A.J."/>
            <person name="Barry K."/>
            <person name="Miller A.N."/>
            <person name="Grigoriev I.V."/>
            <person name="Debuchy R."/>
            <person name="Gladieux P."/>
            <person name="Hiltunen Thoren M."/>
            <person name="Johannesson H."/>
        </authorList>
    </citation>
    <scope>NUCLEOTIDE SEQUENCE</scope>
    <source>
        <strain evidence="2">CBS 560.94</strain>
    </source>
</reference>
<dbReference type="Proteomes" id="UP001278500">
    <property type="component" value="Unassembled WGS sequence"/>
</dbReference>
<dbReference type="AlphaFoldDB" id="A0AAE0JM95"/>
<feature type="region of interest" description="Disordered" evidence="1">
    <location>
        <begin position="14"/>
        <end position="38"/>
    </location>
</feature>
<evidence type="ECO:0000313" key="3">
    <source>
        <dbReference type="Proteomes" id="UP001278500"/>
    </source>
</evidence>
<dbReference type="GeneID" id="87858106"/>
<feature type="region of interest" description="Disordered" evidence="1">
    <location>
        <begin position="102"/>
        <end position="164"/>
    </location>
</feature>
<proteinExistence type="predicted"/>
<evidence type="ECO:0000313" key="2">
    <source>
        <dbReference type="EMBL" id="KAK3352006.1"/>
    </source>
</evidence>
<organism evidence="2 3">
    <name type="scientific">Neurospora tetraspora</name>
    <dbReference type="NCBI Taxonomy" id="94610"/>
    <lineage>
        <taxon>Eukaryota</taxon>
        <taxon>Fungi</taxon>
        <taxon>Dikarya</taxon>
        <taxon>Ascomycota</taxon>
        <taxon>Pezizomycotina</taxon>
        <taxon>Sordariomycetes</taxon>
        <taxon>Sordariomycetidae</taxon>
        <taxon>Sordariales</taxon>
        <taxon>Sordariaceae</taxon>
        <taxon>Neurospora</taxon>
    </lineage>
</organism>
<name>A0AAE0JM95_9PEZI</name>
<protein>
    <submittedName>
        <fullName evidence="2">Uncharacterized protein</fullName>
    </submittedName>
</protein>
<keyword evidence="3" id="KW-1185">Reference proteome</keyword>
<dbReference type="EMBL" id="JAUEPP010000002">
    <property type="protein sequence ID" value="KAK3352006.1"/>
    <property type="molecule type" value="Genomic_DNA"/>
</dbReference>
<reference evidence="2" key="2">
    <citation type="submission" date="2023-06" db="EMBL/GenBank/DDBJ databases">
        <authorList>
            <consortium name="Lawrence Berkeley National Laboratory"/>
            <person name="Haridas S."/>
            <person name="Hensen N."/>
            <person name="Bonometti L."/>
            <person name="Westerberg I."/>
            <person name="Brannstrom I.O."/>
            <person name="Guillou S."/>
            <person name="Cros-Aarteil S."/>
            <person name="Calhoun S."/>
            <person name="Kuo A."/>
            <person name="Mondo S."/>
            <person name="Pangilinan J."/>
            <person name="Riley R."/>
            <person name="Labutti K."/>
            <person name="Andreopoulos B."/>
            <person name="Lipzen A."/>
            <person name="Chen C."/>
            <person name="Yanf M."/>
            <person name="Daum C."/>
            <person name="Ng V."/>
            <person name="Clum A."/>
            <person name="Steindorff A."/>
            <person name="Ohm R."/>
            <person name="Martin F."/>
            <person name="Silar P."/>
            <person name="Natvig D."/>
            <person name="Lalanne C."/>
            <person name="Gautier V."/>
            <person name="Ament-Velasquez S.L."/>
            <person name="Kruys A."/>
            <person name="Hutchinson M.I."/>
            <person name="Powell A.J."/>
            <person name="Barry K."/>
            <person name="Miller A.N."/>
            <person name="Grigoriev I.V."/>
            <person name="Debuchy R."/>
            <person name="Gladieux P."/>
            <person name="Thoren M.H."/>
            <person name="Johannesson H."/>
        </authorList>
    </citation>
    <scope>NUCLEOTIDE SEQUENCE</scope>
    <source>
        <strain evidence="2">CBS 560.94</strain>
    </source>
</reference>
<sequence>MPIIPSFILSLIPSNSNSNSQNQNHSSSSPSSDQDSDIIPAGTVTIQQTFNNGQQIPPTITEPLNMVVPITKLSMKPLNAEPPKTEPFPSVVVAQPMEITSAPSAPVPAANANGTANASTAPPEAVSTGAGTGTETEKGVKRSQSKRLSKNPGPGPGASKKNTQAYNAFWRKLIGITPKGA</sequence>
<accession>A0AAE0JM95</accession>
<feature type="compositionally biased region" description="Low complexity" evidence="1">
    <location>
        <begin position="102"/>
        <end position="129"/>
    </location>
</feature>
<comment type="caution">
    <text evidence="2">The sequence shown here is derived from an EMBL/GenBank/DDBJ whole genome shotgun (WGS) entry which is preliminary data.</text>
</comment>
<evidence type="ECO:0000256" key="1">
    <source>
        <dbReference type="SAM" id="MobiDB-lite"/>
    </source>
</evidence>